<keyword evidence="5" id="KW-1185">Reference proteome</keyword>
<dbReference type="EMBL" id="KV426187">
    <property type="protein sequence ID" value="KZV85471.1"/>
    <property type="molecule type" value="Genomic_DNA"/>
</dbReference>
<feature type="transmembrane region" description="Helical" evidence="2">
    <location>
        <begin position="264"/>
        <end position="283"/>
    </location>
</feature>
<keyword evidence="2" id="KW-1133">Transmembrane helix</keyword>
<dbReference type="GO" id="GO:0016020">
    <property type="term" value="C:membrane"/>
    <property type="evidence" value="ECO:0007669"/>
    <property type="project" value="TreeGrafter"/>
</dbReference>
<feature type="domain" description="SAP" evidence="3">
    <location>
        <begin position="11"/>
        <end position="45"/>
    </location>
</feature>
<keyword evidence="2" id="KW-0472">Membrane</keyword>
<dbReference type="PANTHER" id="PTHR41807:SF1">
    <property type="entry name" value="GLUTATHIONE TRANSFERASE 3"/>
    <property type="match status" value="1"/>
</dbReference>
<dbReference type="Pfam" id="PF18953">
    <property type="entry name" value="SAP_new25"/>
    <property type="match status" value="1"/>
</dbReference>
<organism evidence="4 5">
    <name type="scientific">Exidia glandulosa HHB12029</name>
    <dbReference type="NCBI Taxonomy" id="1314781"/>
    <lineage>
        <taxon>Eukaryota</taxon>
        <taxon>Fungi</taxon>
        <taxon>Dikarya</taxon>
        <taxon>Basidiomycota</taxon>
        <taxon>Agaricomycotina</taxon>
        <taxon>Agaricomycetes</taxon>
        <taxon>Auriculariales</taxon>
        <taxon>Exidiaceae</taxon>
        <taxon>Exidia</taxon>
    </lineage>
</organism>
<gene>
    <name evidence="4" type="ORF">EXIGLDRAFT_654085</name>
</gene>
<protein>
    <recommendedName>
        <fullName evidence="3">SAP domain-containing protein</fullName>
    </recommendedName>
</protein>
<accession>A0A165DVP6</accession>
<evidence type="ECO:0000259" key="3">
    <source>
        <dbReference type="PROSITE" id="PS50800"/>
    </source>
</evidence>
<dbReference type="InterPro" id="IPR038872">
    <property type="entry name" value="Put_GTT3"/>
</dbReference>
<name>A0A165DVP6_EXIGL</name>
<evidence type="ECO:0000256" key="1">
    <source>
        <dbReference type="SAM" id="MobiDB-lite"/>
    </source>
</evidence>
<dbReference type="PANTHER" id="PTHR41807">
    <property type="entry name" value="GLUTATHIONE TRANSFERASE 3"/>
    <property type="match status" value="1"/>
</dbReference>
<feature type="transmembrane region" description="Helical" evidence="2">
    <location>
        <begin position="170"/>
        <end position="191"/>
    </location>
</feature>
<dbReference type="PROSITE" id="PS50800">
    <property type="entry name" value="SAP"/>
    <property type="match status" value="1"/>
</dbReference>
<feature type="region of interest" description="Disordered" evidence="1">
    <location>
        <begin position="44"/>
        <end position="92"/>
    </location>
</feature>
<dbReference type="SMART" id="SM00513">
    <property type="entry name" value="SAP"/>
    <property type="match status" value="1"/>
</dbReference>
<proteinExistence type="predicted"/>
<sequence>MSTSTTYSGALKPKKKSELQEIASNLSISASGTKDDLEQRIREHLDANETKLSDDPVYSGLYGRKKRQTTVMPTSDDETTPPTSRAARKASRGAVVLRNKDTHLAVPESVEPSQLPLPPSPVRSIIADVREAIEDAPTEIVQQIRTSELLQGSEVFLENLRTFVSNSTNIATLTVVSELLFVIYSVVPWSYLNIPLTPPFSTTPPNASSLIAHIPYPPLAYLLSSAPYTTLFLWSLPTLLIPQLFGALISFSTPRRAVDPLSAAIVRVACAVAGGLGVGGQTAQVGVSWHWRVLAASVAAAFALSEAVESAGQSRT</sequence>
<dbReference type="Proteomes" id="UP000077266">
    <property type="component" value="Unassembled WGS sequence"/>
</dbReference>
<feature type="transmembrane region" description="Helical" evidence="2">
    <location>
        <begin position="231"/>
        <end position="252"/>
    </location>
</feature>
<dbReference type="OrthoDB" id="5569309at2759"/>
<keyword evidence="2" id="KW-0812">Transmembrane</keyword>
<reference evidence="4 5" key="1">
    <citation type="journal article" date="2016" name="Mol. Biol. Evol.">
        <title>Comparative Genomics of Early-Diverging Mushroom-Forming Fungi Provides Insights into the Origins of Lignocellulose Decay Capabilities.</title>
        <authorList>
            <person name="Nagy L.G."/>
            <person name="Riley R."/>
            <person name="Tritt A."/>
            <person name="Adam C."/>
            <person name="Daum C."/>
            <person name="Floudas D."/>
            <person name="Sun H."/>
            <person name="Yadav J.S."/>
            <person name="Pangilinan J."/>
            <person name="Larsson K.H."/>
            <person name="Matsuura K."/>
            <person name="Barry K."/>
            <person name="Labutti K."/>
            <person name="Kuo R."/>
            <person name="Ohm R.A."/>
            <person name="Bhattacharya S.S."/>
            <person name="Shirouzu T."/>
            <person name="Yoshinaga Y."/>
            <person name="Martin F.M."/>
            <person name="Grigoriev I.V."/>
            <person name="Hibbett D.S."/>
        </authorList>
    </citation>
    <scope>NUCLEOTIDE SEQUENCE [LARGE SCALE GENOMIC DNA]</scope>
    <source>
        <strain evidence="4 5">HHB12029</strain>
    </source>
</reference>
<dbReference type="InterPro" id="IPR003034">
    <property type="entry name" value="SAP_dom"/>
</dbReference>
<evidence type="ECO:0000313" key="4">
    <source>
        <dbReference type="EMBL" id="KZV85471.1"/>
    </source>
</evidence>
<dbReference type="InParanoid" id="A0A165DVP6"/>
<evidence type="ECO:0000313" key="5">
    <source>
        <dbReference type="Proteomes" id="UP000077266"/>
    </source>
</evidence>
<feature type="compositionally biased region" description="Basic and acidic residues" evidence="1">
    <location>
        <begin position="44"/>
        <end position="54"/>
    </location>
</feature>
<evidence type="ECO:0000256" key="2">
    <source>
        <dbReference type="SAM" id="Phobius"/>
    </source>
</evidence>
<dbReference type="AlphaFoldDB" id="A0A165DVP6"/>